<evidence type="ECO:0000259" key="7">
    <source>
        <dbReference type="Pfam" id="PF08340"/>
    </source>
</evidence>
<evidence type="ECO:0000256" key="2">
    <source>
        <dbReference type="ARBA" id="ARBA00022722"/>
    </source>
</evidence>
<dbReference type="InterPro" id="IPR013527">
    <property type="entry name" value="YicC-like_N"/>
</dbReference>
<comment type="similarity">
    <text evidence="5">Belongs to the YicC/YloC family.</text>
</comment>
<comment type="caution">
    <text evidence="8">The sequence shown here is derived from an EMBL/GenBank/DDBJ whole genome shotgun (WGS) entry which is preliminary data.</text>
</comment>
<keyword evidence="2" id="KW-0540">Nuclease</keyword>
<protein>
    <submittedName>
        <fullName evidence="8">YicC family protein</fullName>
    </submittedName>
</protein>
<dbReference type="EMBL" id="VUNB01000001">
    <property type="protein sequence ID" value="MST68014.1"/>
    <property type="molecule type" value="Genomic_DNA"/>
</dbReference>
<dbReference type="NCBIfam" id="TIGR00255">
    <property type="entry name" value="YicC/YloC family endoribonuclease"/>
    <property type="match status" value="1"/>
</dbReference>
<dbReference type="PANTHER" id="PTHR30636">
    <property type="entry name" value="UPF0701 PROTEIN YICC"/>
    <property type="match status" value="1"/>
</dbReference>
<accession>A0A6A8M875</accession>
<name>A0A6A8M875_9FIRM</name>
<dbReference type="GO" id="GO:0004521">
    <property type="term" value="F:RNA endonuclease activity"/>
    <property type="evidence" value="ECO:0007669"/>
    <property type="project" value="InterPro"/>
</dbReference>
<dbReference type="Pfam" id="PF08340">
    <property type="entry name" value="YicC-like_C"/>
    <property type="match status" value="1"/>
</dbReference>
<organism evidence="8">
    <name type="scientific">Baileyella intestinalis</name>
    <dbReference type="NCBI Taxonomy" id="2606709"/>
    <lineage>
        <taxon>Bacteria</taxon>
        <taxon>Bacillati</taxon>
        <taxon>Bacillota</taxon>
        <taxon>Clostridia</taxon>
        <taxon>Peptostreptococcales</taxon>
        <taxon>Anaerovoracaceae</taxon>
        <taxon>Baileyella</taxon>
    </lineage>
</organism>
<proteinExistence type="inferred from homology"/>
<dbReference type="InterPro" id="IPR013551">
    <property type="entry name" value="YicC-like_C"/>
</dbReference>
<sequence length="298" mass="33539">MISSMTGFGRGEYIDDSRSITAEMKGVNHRYCDVYVKMPKKYAFAEEKIRSTVKERLKRGKIEVTITVDDFNQSSGDIRVNMATAKQYYSALSQLQDAFGFGTEGNGGMSLKLLAEMPDVIKCMPVKEDEDLVTSQIMTAVNMAVDGMMQMRKTEGKKLAEDILKRAEIISNIRAQIVERAPMVKSDYKDKMKARISELLGSDVQIPEERILVEAAVFADKADITEELVRLDSHINQLKEFVEDDSQAIGKKIDFLVQEMNREANTIGSKSNDTKITALMIDLKAEIEKIREQVQNIA</sequence>
<dbReference type="PANTHER" id="PTHR30636:SF3">
    <property type="entry name" value="UPF0701 PROTEIN YICC"/>
    <property type="match status" value="1"/>
</dbReference>
<dbReference type="Pfam" id="PF03755">
    <property type="entry name" value="YicC-like_N"/>
    <property type="match status" value="1"/>
</dbReference>
<evidence type="ECO:0000256" key="5">
    <source>
        <dbReference type="ARBA" id="ARBA00035648"/>
    </source>
</evidence>
<dbReference type="RefSeq" id="WP_154571496.1">
    <property type="nucleotide sequence ID" value="NZ_VUNB01000001.1"/>
</dbReference>
<keyword evidence="3" id="KW-0255">Endonuclease</keyword>
<feature type="domain" description="Endoribonuclease YicC-like C-terminal" evidence="7">
    <location>
        <begin position="178"/>
        <end position="297"/>
    </location>
</feature>
<feature type="domain" description="Endoribonuclease YicC-like N-terminal" evidence="6">
    <location>
        <begin position="2"/>
        <end position="160"/>
    </location>
</feature>
<evidence type="ECO:0000256" key="4">
    <source>
        <dbReference type="ARBA" id="ARBA00022801"/>
    </source>
</evidence>
<evidence type="ECO:0000259" key="6">
    <source>
        <dbReference type="Pfam" id="PF03755"/>
    </source>
</evidence>
<evidence type="ECO:0000256" key="1">
    <source>
        <dbReference type="ARBA" id="ARBA00001968"/>
    </source>
</evidence>
<comment type="cofactor">
    <cofactor evidence="1">
        <name>a divalent metal cation</name>
        <dbReference type="ChEBI" id="CHEBI:60240"/>
    </cofactor>
</comment>
<evidence type="ECO:0000313" key="8">
    <source>
        <dbReference type="EMBL" id="MST68014.1"/>
    </source>
</evidence>
<reference evidence="8" key="1">
    <citation type="submission" date="2019-09" db="EMBL/GenBank/DDBJ databases">
        <title>In-depth cultivation of the pig gut microbiome towards novel bacterial diversity and tailored functional studies.</title>
        <authorList>
            <person name="Wylensek D."/>
            <person name="Hitch T.C.A."/>
            <person name="Clavel T."/>
        </authorList>
    </citation>
    <scope>NUCLEOTIDE SEQUENCE</scope>
    <source>
        <strain evidence="8">RF-744-FAT-WT-3</strain>
    </source>
</reference>
<gene>
    <name evidence="8" type="ORF">FYJ66_00095</name>
</gene>
<keyword evidence="4" id="KW-0378">Hydrolase</keyword>
<dbReference type="InterPro" id="IPR005229">
    <property type="entry name" value="YicC/YloC-like"/>
</dbReference>
<dbReference type="GO" id="GO:0016787">
    <property type="term" value="F:hydrolase activity"/>
    <property type="evidence" value="ECO:0007669"/>
    <property type="project" value="UniProtKB-KW"/>
</dbReference>
<dbReference type="AlphaFoldDB" id="A0A6A8M875"/>
<evidence type="ECO:0000256" key="3">
    <source>
        <dbReference type="ARBA" id="ARBA00022759"/>
    </source>
</evidence>